<organism evidence="2 3">
    <name type="scientific">Kribbella antiqua</name>
    <dbReference type="NCBI Taxonomy" id="2512217"/>
    <lineage>
        <taxon>Bacteria</taxon>
        <taxon>Bacillati</taxon>
        <taxon>Actinomycetota</taxon>
        <taxon>Actinomycetes</taxon>
        <taxon>Propionibacteriales</taxon>
        <taxon>Kribbellaceae</taxon>
        <taxon>Kribbella</taxon>
    </lineage>
</organism>
<dbReference type="AlphaFoldDB" id="A0A4R2JAD6"/>
<evidence type="ECO:0000313" key="3">
    <source>
        <dbReference type="Proteomes" id="UP000295573"/>
    </source>
</evidence>
<keyword evidence="2" id="KW-0808">Transferase</keyword>
<comment type="caution">
    <text evidence="2">The sequence shown here is derived from an EMBL/GenBank/DDBJ whole genome shotgun (WGS) entry which is preliminary data.</text>
</comment>
<reference evidence="2 3" key="1">
    <citation type="journal article" date="2015" name="Stand. Genomic Sci.">
        <title>Genomic Encyclopedia of Bacterial and Archaeal Type Strains, Phase III: the genomes of soil and plant-associated and newly described type strains.</title>
        <authorList>
            <person name="Whitman W.B."/>
            <person name="Woyke T."/>
            <person name="Klenk H.P."/>
            <person name="Zhou Y."/>
            <person name="Lilburn T.G."/>
            <person name="Beck B.J."/>
            <person name="De Vos P."/>
            <person name="Vandamme P."/>
            <person name="Eisen J.A."/>
            <person name="Garrity G."/>
            <person name="Hugenholtz P."/>
            <person name="Kyrpides N.C."/>
        </authorList>
    </citation>
    <scope>NUCLEOTIDE SEQUENCE [LARGE SCALE GENOMIC DNA]</scope>
    <source>
        <strain evidence="2 3">VKM Ac-2541</strain>
    </source>
</reference>
<sequence length="287" mass="31556">MRWEPEEDWTLLAAGIGTRHAGVWRTPDRLVVKRLIPGDERPSRYAYWRRQAEVAESGLLERTTGLRAPQCLKVESDPEGITLWIEAVDPGPVATDEAAAALGRFGLNRVQPASWFARRILWDRLADDAPHGGWAPCATADVLPADVRRSCHVLWTRRREVMAELDRLPQQVIHGDIHLPNLLRRDGDDVIAVDWDQFGIGPLGFDLGYLLQSTHAPATELVAAYQAGSSATWPADQVRRGAILTAAVTLVARAAWSLTQPDPGEHIERLIRSAAIAEEAAALVTAG</sequence>
<keyword evidence="3" id="KW-1185">Reference proteome</keyword>
<dbReference type="RefSeq" id="WP_132143749.1">
    <property type="nucleotide sequence ID" value="NZ_SLWR01000001.1"/>
</dbReference>
<proteinExistence type="predicted"/>
<evidence type="ECO:0000259" key="1">
    <source>
        <dbReference type="Pfam" id="PF01636"/>
    </source>
</evidence>
<dbReference type="OrthoDB" id="3816435at2"/>
<dbReference type="SUPFAM" id="SSF56112">
    <property type="entry name" value="Protein kinase-like (PK-like)"/>
    <property type="match status" value="1"/>
</dbReference>
<evidence type="ECO:0000313" key="2">
    <source>
        <dbReference type="EMBL" id="TCO51705.1"/>
    </source>
</evidence>
<dbReference type="GO" id="GO:0016740">
    <property type="term" value="F:transferase activity"/>
    <property type="evidence" value="ECO:0007669"/>
    <property type="project" value="UniProtKB-KW"/>
</dbReference>
<protein>
    <submittedName>
        <fullName evidence="2">Phosphotransferase family enzyme</fullName>
    </submittedName>
</protein>
<accession>A0A4R2JAD6</accession>
<dbReference type="InterPro" id="IPR002575">
    <property type="entry name" value="Aminoglycoside_PTrfase"/>
</dbReference>
<dbReference type="EMBL" id="SLWR01000001">
    <property type="protein sequence ID" value="TCO51705.1"/>
    <property type="molecule type" value="Genomic_DNA"/>
</dbReference>
<dbReference type="InterPro" id="IPR011009">
    <property type="entry name" value="Kinase-like_dom_sf"/>
</dbReference>
<dbReference type="Pfam" id="PF01636">
    <property type="entry name" value="APH"/>
    <property type="match status" value="1"/>
</dbReference>
<name>A0A4R2JAD6_9ACTN</name>
<gene>
    <name evidence="2" type="ORF">EV646_101699</name>
</gene>
<dbReference type="Gene3D" id="3.90.1200.10">
    <property type="match status" value="1"/>
</dbReference>
<feature type="domain" description="Aminoglycoside phosphotransferase" evidence="1">
    <location>
        <begin position="24"/>
        <end position="235"/>
    </location>
</feature>
<dbReference type="Proteomes" id="UP000295573">
    <property type="component" value="Unassembled WGS sequence"/>
</dbReference>